<feature type="non-terminal residue" evidence="2">
    <location>
        <position position="1"/>
    </location>
</feature>
<keyword evidence="3" id="KW-1185">Reference proteome</keyword>
<dbReference type="PANTHER" id="PTHR31569:SF4">
    <property type="entry name" value="SWIM-TYPE DOMAIN-CONTAINING PROTEIN"/>
    <property type="match status" value="1"/>
</dbReference>
<dbReference type="EMBL" id="JAEPRD010000229">
    <property type="protein sequence ID" value="KAG2193530.1"/>
    <property type="molecule type" value="Genomic_DNA"/>
</dbReference>
<dbReference type="PANTHER" id="PTHR31569">
    <property type="entry name" value="SWIM-TYPE DOMAIN-CONTAINING PROTEIN"/>
    <property type="match status" value="1"/>
</dbReference>
<comment type="caution">
    <text evidence="2">The sequence shown here is derived from an EMBL/GenBank/DDBJ whole genome shotgun (WGS) entry which is preliminary data.</text>
</comment>
<feature type="domain" description="MULE transposase" evidence="1">
    <location>
        <begin position="234"/>
        <end position="341"/>
    </location>
</feature>
<gene>
    <name evidence="2" type="ORF">INT47_009581</name>
</gene>
<proteinExistence type="predicted"/>
<reference evidence="2" key="1">
    <citation type="submission" date="2020-12" db="EMBL/GenBank/DDBJ databases">
        <title>Metabolic potential, ecology and presence of endohyphal bacteria is reflected in genomic diversity of Mucoromycotina.</title>
        <authorList>
            <person name="Muszewska A."/>
            <person name="Okrasinska A."/>
            <person name="Steczkiewicz K."/>
            <person name="Drgas O."/>
            <person name="Orlowska M."/>
            <person name="Perlinska-Lenart U."/>
            <person name="Aleksandrzak-Piekarczyk T."/>
            <person name="Szatraj K."/>
            <person name="Zielenkiewicz U."/>
            <person name="Pilsyk S."/>
            <person name="Malc E."/>
            <person name="Mieczkowski P."/>
            <person name="Kruszewska J.S."/>
            <person name="Biernat P."/>
            <person name="Pawlowska J."/>
        </authorList>
    </citation>
    <scope>NUCLEOTIDE SEQUENCE</scope>
    <source>
        <strain evidence="2">WA0000017839</strain>
    </source>
</reference>
<protein>
    <recommendedName>
        <fullName evidence="1">MULE transposase domain-containing protein</fullName>
    </recommendedName>
</protein>
<dbReference type="InterPro" id="IPR052579">
    <property type="entry name" value="Zinc_finger_SWIM"/>
</dbReference>
<organism evidence="2 3">
    <name type="scientific">Mucor saturninus</name>
    <dbReference type="NCBI Taxonomy" id="64648"/>
    <lineage>
        <taxon>Eukaryota</taxon>
        <taxon>Fungi</taxon>
        <taxon>Fungi incertae sedis</taxon>
        <taxon>Mucoromycota</taxon>
        <taxon>Mucoromycotina</taxon>
        <taxon>Mucoromycetes</taxon>
        <taxon>Mucorales</taxon>
        <taxon>Mucorineae</taxon>
        <taxon>Mucoraceae</taxon>
        <taxon>Mucor</taxon>
    </lineage>
</organism>
<sequence length="674" mass="77685">PVKARLKRTITASCAPGSSAATEVGTLTVIAEDKDGESDGSIIARQNAAEDHEKNYLTDFPVPSFEETVGSSEAVVGKKETFGKEFPGSKNFAGKQLAKYEIQEFCKSQNMPFEKLRTDKVYMKLVCKPFKQYRYTRGEEKDSNDGESVLKCPNRKTVKMLKTRDVCNASVIDLTNIQQWFCRDGSIFIWNFIRCLETTNHHVRYLTNEDSRIQSIFFIHQHGIEEARKLFECVIIDATYKTNSNKMVLFNFVVAGALRSKERPKQLTTVSIAGCWMDKETAERYQWSLQCFRDIVWPAGTAENLLPKCFVADNEEALLKAIKTVFLKSKQIPCWIHIQRNFLLRFKKNLSSKVKADNGAIVTKKYLEFMMRKANFWAGYHVNALMQMGNRTSNRVEATHANIKRYTHTYSGSITIVTSKISAWDQKREEYRDLQSTREAWTRQACLLDFDIMTKVSQLQMNITNLALETFKNDFLRNFKRFNGTTIQTLDSNPVLFKQLDLLDANQALALIDHQGDGNCGFRAISLALFGHENGWIQVKKSMLNTLRPYRNIYETMQLDMDYFERKLNAAKFPCFDPEVHYMWFDTFGCPQLVADKMKRPVVLLRSSSRIFKTTGIERDLDGNIVYNKCRQTFVPFFGLDTNPWLIQLLFFSKLAFLSSGSPNQRKEQKNNRL</sequence>
<evidence type="ECO:0000313" key="2">
    <source>
        <dbReference type="EMBL" id="KAG2193530.1"/>
    </source>
</evidence>
<dbReference type="CDD" id="cd22744">
    <property type="entry name" value="OTU"/>
    <property type="match status" value="1"/>
</dbReference>
<accession>A0A8H7QKU9</accession>
<name>A0A8H7QKU9_9FUNG</name>
<dbReference type="InterPro" id="IPR018289">
    <property type="entry name" value="MULE_transposase_dom"/>
</dbReference>
<dbReference type="Pfam" id="PF10551">
    <property type="entry name" value="MULE"/>
    <property type="match status" value="1"/>
</dbReference>
<evidence type="ECO:0000259" key="1">
    <source>
        <dbReference type="Pfam" id="PF10551"/>
    </source>
</evidence>
<dbReference type="Proteomes" id="UP000603453">
    <property type="component" value="Unassembled WGS sequence"/>
</dbReference>
<dbReference type="Gene3D" id="3.90.70.80">
    <property type="match status" value="1"/>
</dbReference>
<dbReference type="OrthoDB" id="2422867at2759"/>
<evidence type="ECO:0000313" key="3">
    <source>
        <dbReference type="Proteomes" id="UP000603453"/>
    </source>
</evidence>
<dbReference type="AlphaFoldDB" id="A0A8H7QKU9"/>